<gene>
    <name evidence="1" type="ORF">HPLM_LOCUS8478</name>
</gene>
<evidence type="ECO:0000313" key="3">
    <source>
        <dbReference type="WBParaSite" id="HPLM_0000848601-mRNA-1"/>
    </source>
</evidence>
<sequence length="129" mass="14382">MFDEPVVFFIDVVDNGFFPFTREGSEEMSVGKRQGDDGPIRVELRNNSDVGGHGTVHLVTPMSIGNERASGIASYHGWQRNLSELVVEPRLLDRKCPIPVVKPSYESMLMAKYVLTRTPTLPTPLLSHV</sequence>
<dbReference type="Proteomes" id="UP000268014">
    <property type="component" value="Unassembled WGS sequence"/>
</dbReference>
<reference evidence="3" key="1">
    <citation type="submission" date="2017-02" db="UniProtKB">
        <authorList>
            <consortium name="WormBaseParasite"/>
        </authorList>
    </citation>
    <scope>IDENTIFICATION</scope>
</reference>
<name>A0A0N4WD48_HAEPC</name>
<evidence type="ECO:0000313" key="1">
    <source>
        <dbReference type="EMBL" id="VDO34989.1"/>
    </source>
</evidence>
<accession>A0A0N4WD48</accession>
<proteinExistence type="predicted"/>
<reference evidence="1 2" key="2">
    <citation type="submission" date="2018-11" db="EMBL/GenBank/DDBJ databases">
        <authorList>
            <consortium name="Pathogen Informatics"/>
        </authorList>
    </citation>
    <scope>NUCLEOTIDE SEQUENCE [LARGE SCALE GENOMIC DNA]</scope>
    <source>
        <strain evidence="1 2">MHpl1</strain>
    </source>
</reference>
<keyword evidence="2" id="KW-1185">Reference proteome</keyword>
<dbReference type="EMBL" id="UZAF01016868">
    <property type="protein sequence ID" value="VDO34989.1"/>
    <property type="molecule type" value="Genomic_DNA"/>
</dbReference>
<evidence type="ECO:0000313" key="2">
    <source>
        <dbReference type="Proteomes" id="UP000268014"/>
    </source>
</evidence>
<dbReference type="AlphaFoldDB" id="A0A0N4WD48"/>
<dbReference type="WBParaSite" id="HPLM_0000848601-mRNA-1">
    <property type="protein sequence ID" value="HPLM_0000848601-mRNA-1"/>
    <property type="gene ID" value="HPLM_0000848601"/>
</dbReference>
<protein>
    <submittedName>
        <fullName evidence="3">Hephaestin-like protein 1</fullName>
    </submittedName>
</protein>
<organism evidence="3">
    <name type="scientific">Haemonchus placei</name>
    <name type="common">Barber's pole worm</name>
    <dbReference type="NCBI Taxonomy" id="6290"/>
    <lineage>
        <taxon>Eukaryota</taxon>
        <taxon>Metazoa</taxon>
        <taxon>Ecdysozoa</taxon>
        <taxon>Nematoda</taxon>
        <taxon>Chromadorea</taxon>
        <taxon>Rhabditida</taxon>
        <taxon>Rhabditina</taxon>
        <taxon>Rhabditomorpha</taxon>
        <taxon>Strongyloidea</taxon>
        <taxon>Trichostrongylidae</taxon>
        <taxon>Haemonchus</taxon>
    </lineage>
</organism>